<feature type="region of interest" description="Disordered" evidence="4">
    <location>
        <begin position="317"/>
        <end position="344"/>
    </location>
</feature>
<dbReference type="InterPro" id="IPR009057">
    <property type="entry name" value="Homeodomain-like_sf"/>
</dbReference>
<dbReference type="PROSITE" id="PS01124">
    <property type="entry name" value="HTH_ARAC_FAMILY_2"/>
    <property type="match status" value="1"/>
</dbReference>
<protein>
    <submittedName>
        <fullName evidence="6">AraC family transcriptional regulator</fullName>
    </submittedName>
</protein>
<dbReference type="PANTHER" id="PTHR46796:SF7">
    <property type="entry name" value="ARAC FAMILY TRANSCRIPTIONAL REGULATOR"/>
    <property type="match status" value="1"/>
</dbReference>
<dbReference type="InterPro" id="IPR018062">
    <property type="entry name" value="HTH_AraC-typ_CS"/>
</dbReference>
<dbReference type="EMBL" id="JAJAGO010000007">
    <property type="protein sequence ID" value="MCT2591383.1"/>
    <property type="molecule type" value="Genomic_DNA"/>
</dbReference>
<keyword evidence="7" id="KW-1185">Reference proteome</keyword>
<dbReference type="SUPFAM" id="SSF51182">
    <property type="entry name" value="RmlC-like cupins"/>
    <property type="match status" value="1"/>
</dbReference>
<dbReference type="Proteomes" id="UP001156389">
    <property type="component" value="Unassembled WGS sequence"/>
</dbReference>
<sequence>MTERLPYLTETPGGGASGQFAVSSDLISELLTSMRLRGVRYRRVHAGPRFGLHFEAKPGRAYFHFLAVGSAVLRAEDGTVHELSAGNAVFMPHGESHQLLSGPDIPARGIDSFDAVTLSNAVCDVNACPSVDPNPSAIFFNGYMEFDLGGMQGISQLMPDVMLVDAGGKRYPGLMPILTSMRREVCAARVGFAGILARLAEVAAAMIVRGWVECGCDNTSGLVAALRDPRLACAILALHRQPGHHWTVAELAAECNVSRSVFADRFQTTIGMPPLRYATELRMLLADQWLAQDTLPIQSVAQRLGYTSQAAFSRAFKRVTGQPPGASRDTPHSKATKMSSHLAG</sequence>
<dbReference type="SUPFAM" id="SSF46689">
    <property type="entry name" value="Homeodomain-like"/>
    <property type="match status" value="2"/>
</dbReference>
<evidence type="ECO:0000256" key="4">
    <source>
        <dbReference type="SAM" id="MobiDB-lite"/>
    </source>
</evidence>
<dbReference type="Gene3D" id="1.10.10.60">
    <property type="entry name" value="Homeodomain-like"/>
    <property type="match status" value="2"/>
</dbReference>
<dbReference type="InterPro" id="IPR011051">
    <property type="entry name" value="RmlC_Cupin_sf"/>
</dbReference>
<dbReference type="SMART" id="SM00342">
    <property type="entry name" value="HTH_ARAC"/>
    <property type="match status" value="1"/>
</dbReference>
<dbReference type="InterPro" id="IPR014710">
    <property type="entry name" value="RmlC-like_jellyroll"/>
</dbReference>
<gene>
    <name evidence="6" type="ORF">LHJ74_15960</name>
</gene>
<keyword evidence="3" id="KW-0804">Transcription</keyword>
<dbReference type="Gene3D" id="2.60.120.10">
    <property type="entry name" value="Jelly Rolls"/>
    <property type="match status" value="1"/>
</dbReference>
<evidence type="ECO:0000259" key="5">
    <source>
        <dbReference type="PROSITE" id="PS01124"/>
    </source>
</evidence>
<dbReference type="PROSITE" id="PS00041">
    <property type="entry name" value="HTH_ARAC_FAMILY_1"/>
    <property type="match status" value="1"/>
</dbReference>
<evidence type="ECO:0000256" key="3">
    <source>
        <dbReference type="ARBA" id="ARBA00023163"/>
    </source>
</evidence>
<dbReference type="PANTHER" id="PTHR46796">
    <property type="entry name" value="HTH-TYPE TRANSCRIPTIONAL ACTIVATOR RHAS-RELATED"/>
    <property type="match status" value="1"/>
</dbReference>
<accession>A0ABT2JU37</accession>
<proteinExistence type="predicted"/>
<dbReference type="Pfam" id="PF12852">
    <property type="entry name" value="Cupin_6"/>
    <property type="match status" value="1"/>
</dbReference>
<evidence type="ECO:0000256" key="2">
    <source>
        <dbReference type="ARBA" id="ARBA00023125"/>
    </source>
</evidence>
<evidence type="ECO:0000313" key="7">
    <source>
        <dbReference type="Proteomes" id="UP001156389"/>
    </source>
</evidence>
<keyword evidence="1" id="KW-0805">Transcription regulation</keyword>
<dbReference type="Pfam" id="PF12833">
    <property type="entry name" value="HTH_18"/>
    <property type="match status" value="1"/>
</dbReference>
<evidence type="ECO:0000313" key="6">
    <source>
        <dbReference type="EMBL" id="MCT2591383.1"/>
    </source>
</evidence>
<dbReference type="InterPro" id="IPR032783">
    <property type="entry name" value="AraC_lig"/>
</dbReference>
<dbReference type="InterPro" id="IPR050204">
    <property type="entry name" value="AraC_XylS_family_regulators"/>
</dbReference>
<reference evidence="6 7" key="1">
    <citation type="submission" date="2021-10" db="EMBL/GenBank/DDBJ databases">
        <title>Streptomyces gossypii sp. nov., isolated from soil collected from cotton field.</title>
        <authorList>
            <person name="Ge X."/>
            <person name="Chen X."/>
            <person name="Liu W."/>
        </authorList>
    </citation>
    <scope>NUCLEOTIDE SEQUENCE [LARGE SCALE GENOMIC DNA]</scope>
    <source>
        <strain evidence="6 7">N2-109</strain>
    </source>
</reference>
<feature type="domain" description="HTH araC/xylS-type" evidence="5">
    <location>
        <begin position="230"/>
        <end position="330"/>
    </location>
</feature>
<evidence type="ECO:0000256" key="1">
    <source>
        <dbReference type="ARBA" id="ARBA00023015"/>
    </source>
</evidence>
<name>A0ABT2JU37_9ACTN</name>
<organism evidence="6 7">
    <name type="scientific">Streptomyces gossypii</name>
    <dbReference type="NCBI Taxonomy" id="2883101"/>
    <lineage>
        <taxon>Bacteria</taxon>
        <taxon>Bacillati</taxon>
        <taxon>Actinomycetota</taxon>
        <taxon>Actinomycetes</taxon>
        <taxon>Kitasatosporales</taxon>
        <taxon>Streptomycetaceae</taxon>
        <taxon>Streptomyces</taxon>
    </lineage>
</organism>
<dbReference type="InterPro" id="IPR018060">
    <property type="entry name" value="HTH_AraC"/>
</dbReference>
<keyword evidence="2" id="KW-0238">DNA-binding</keyword>
<comment type="caution">
    <text evidence="6">The sequence shown here is derived from an EMBL/GenBank/DDBJ whole genome shotgun (WGS) entry which is preliminary data.</text>
</comment>
<dbReference type="RefSeq" id="WP_260218715.1">
    <property type="nucleotide sequence ID" value="NZ_JAJAGO010000007.1"/>
</dbReference>